<dbReference type="PANTHER" id="PTHR43861">
    <property type="entry name" value="TRANS-ACONITATE 2-METHYLTRANSFERASE-RELATED"/>
    <property type="match status" value="1"/>
</dbReference>
<dbReference type="CDD" id="cd02440">
    <property type="entry name" value="AdoMet_MTases"/>
    <property type="match status" value="1"/>
</dbReference>
<evidence type="ECO:0000313" key="3">
    <source>
        <dbReference type="Proteomes" id="UP001164693"/>
    </source>
</evidence>
<dbReference type="Pfam" id="PF08241">
    <property type="entry name" value="Methyltransf_11"/>
    <property type="match status" value="1"/>
</dbReference>
<dbReference type="SUPFAM" id="SSF53335">
    <property type="entry name" value="S-adenosyl-L-methionine-dependent methyltransferases"/>
    <property type="match status" value="1"/>
</dbReference>
<dbReference type="EMBL" id="CP097463">
    <property type="protein sequence ID" value="WAX57919.1"/>
    <property type="molecule type" value="Genomic_DNA"/>
</dbReference>
<dbReference type="GO" id="GO:0032259">
    <property type="term" value="P:methylation"/>
    <property type="evidence" value="ECO:0007669"/>
    <property type="project" value="UniProtKB-KW"/>
</dbReference>
<evidence type="ECO:0000313" key="2">
    <source>
        <dbReference type="EMBL" id="WAX57919.1"/>
    </source>
</evidence>
<reference evidence="2" key="1">
    <citation type="submission" date="2022-05" db="EMBL/GenBank/DDBJ databases">
        <title>Jatrophihabitans sp. SB3-54 whole genome sequence.</title>
        <authorList>
            <person name="Suh M.K."/>
            <person name="Eom M.K."/>
            <person name="Kim J.S."/>
            <person name="Kim H.S."/>
            <person name="Do H.E."/>
            <person name="Shin Y.K."/>
            <person name="Lee J.-S."/>
        </authorList>
    </citation>
    <scope>NUCLEOTIDE SEQUENCE</scope>
    <source>
        <strain evidence="2">SB3-54</strain>
    </source>
</reference>
<feature type="domain" description="Methyltransferase type 11" evidence="1">
    <location>
        <begin position="28"/>
        <end position="119"/>
    </location>
</feature>
<proteinExistence type="predicted"/>
<dbReference type="InterPro" id="IPR029063">
    <property type="entry name" value="SAM-dependent_MTases_sf"/>
</dbReference>
<gene>
    <name evidence="2" type="ORF">M6B22_03925</name>
</gene>
<evidence type="ECO:0000259" key="1">
    <source>
        <dbReference type="Pfam" id="PF08241"/>
    </source>
</evidence>
<dbReference type="GO" id="GO:0008168">
    <property type="term" value="F:methyltransferase activity"/>
    <property type="evidence" value="ECO:0007669"/>
    <property type="project" value="UniProtKB-KW"/>
</dbReference>
<keyword evidence="3" id="KW-1185">Reference proteome</keyword>
<accession>A0ABY7JZT1</accession>
<dbReference type="Gene3D" id="3.40.50.150">
    <property type="entry name" value="Vaccinia Virus protein VP39"/>
    <property type="match status" value="1"/>
</dbReference>
<keyword evidence="2" id="KW-0489">Methyltransferase</keyword>
<protein>
    <submittedName>
        <fullName evidence="2">Class I SAM-dependent methyltransferase</fullName>
    </submittedName>
</protein>
<sequence>MPTENYWFRRHEAVYRFAAPLVAGRRVLEVGCGEGYGTALLARSAARIVGIDYDASATAHATRSYPVARFVRANLAALPVPSGSVDVLVSLQVIEHVWNHPEFVAECRRALGPGGHLLVSTPNRLTFSPGRDTPLNPFHTKEFTAAELVDLLTRGGFEVEAVLGLHAGARLAAWDAAHGGSFVGAQLAAPPQSWEPELLRDVRAVTTSDFAVLAADVHEVDESLDLLVLARRPPGPA</sequence>
<organism evidence="2 3">
    <name type="scientific">Jatrophihabitans cynanchi</name>
    <dbReference type="NCBI Taxonomy" id="2944128"/>
    <lineage>
        <taxon>Bacteria</taxon>
        <taxon>Bacillati</taxon>
        <taxon>Actinomycetota</taxon>
        <taxon>Actinomycetes</taxon>
        <taxon>Jatrophihabitantales</taxon>
        <taxon>Jatrophihabitantaceae</taxon>
        <taxon>Jatrophihabitans</taxon>
    </lineage>
</organism>
<dbReference type="InterPro" id="IPR013216">
    <property type="entry name" value="Methyltransf_11"/>
</dbReference>
<keyword evidence="2" id="KW-0808">Transferase</keyword>
<dbReference type="Proteomes" id="UP001164693">
    <property type="component" value="Chromosome"/>
</dbReference>
<name>A0ABY7JZT1_9ACTN</name>